<feature type="domain" description="YbhG-like alpha-helical hairpin" evidence="2">
    <location>
        <begin position="66"/>
        <end position="191"/>
    </location>
</feature>
<organism evidence="3 4">
    <name type="scientific">Pseudomonas zhanjiangensis</name>
    <dbReference type="NCBI Taxonomy" id="3239015"/>
    <lineage>
        <taxon>Bacteria</taxon>
        <taxon>Pseudomonadati</taxon>
        <taxon>Pseudomonadota</taxon>
        <taxon>Gammaproteobacteria</taxon>
        <taxon>Pseudomonadales</taxon>
        <taxon>Pseudomonadaceae</taxon>
        <taxon>Pseudomonas</taxon>
    </lineage>
</organism>
<evidence type="ECO:0000313" key="3">
    <source>
        <dbReference type="EMBL" id="MEX6501069.1"/>
    </source>
</evidence>
<comment type="caution">
    <text evidence="3">The sequence shown here is derived from an EMBL/GenBank/DDBJ whole genome shotgun (WGS) entry which is preliminary data.</text>
</comment>
<keyword evidence="4" id="KW-1185">Reference proteome</keyword>
<dbReference type="EMBL" id="JBFTEG010000002">
    <property type="protein sequence ID" value="MEX6501069.1"/>
    <property type="molecule type" value="Genomic_DNA"/>
</dbReference>
<reference evidence="3 4" key="1">
    <citation type="submission" date="2024-07" db="EMBL/GenBank/DDBJ databases">
        <authorList>
            <person name="Li M."/>
        </authorList>
    </citation>
    <scope>NUCLEOTIDE SEQUENCE [LARGE SCALE GENOMIC DNA]</scope>
    <source>
        <strain evidence="3 4">25A3E</strain>
    </source>
</reference>
<sequence length="321" mass="35447">MNKRLLPSLTLLILLTGCDHSDDEALLGTLEWDRIGLPAEASETILNWRVAEGDQVEAGQLLLELDPRRLEARIGQAQGEVAEAEARLSELSNGARLETIEAAQASLARHRAEQTEAERNFQRIDTLYRHRQVALAELDRARARRDQARAATRNAGAQLRELTHGTRAEQLQQAAARLQAARASLARVQLDREHLDLRAPRPGRIDALPFKPGDQPPIGAELASLLVGEAPYARLYIPASQRARFRLGDAMRVYVQGIEQPFAASLSSIRSEASFTPYFALSGDDASRLVYRAELRLQGDAARQLPAGLPLRAERDADGQH</sequence>
<dbReference type="Pfam" id="PF25881">
    <property type="entry name" value="HH_YBHG"/>
    <property type="match status" value="1"/>
</dbReference>
<dbReference type="Proteomes" id="UP001560296">
    <property type="component" value="Unassembled WGS sequence"/>
</dbReference>
<dbReference type="SUPFAM" id="SSF111369">
    <property type="entry name" value="HlyD-like secretion proteins"/>
    <property type="match status" value="1"/>
</dbReference>
<protein>
    <submittedName>
        <fullName evidence="3">HlyD family secretion protein</fullName>
    </submittedName>
</protein>
<name>A0ABV3YPE2_9PSED</name>
<dbReference type="Gene3D" id="2.40.50.100">
    <property type="match status" value="1"/>
</dbReference>
<feature type="coiled-coil region" evidence="1">
    <location>
        <begin position="74"/>
        <end position="191"/>
    </location>
</feature>
<gene>
    <name evidence="3" type="ORF">AB5S05_03270</name>
</gene>
<evidence type="ECO:0000313" key="4">
    <source>
        <dbReference type="Proteomes" id="UP001560296"/>
    </source>
</evidence>
<dbReference type="PROSITE" id="PS51257">
    <property type="entry name" value="PROKAR_LIPOPROTEIN"/>
    <property type="match status" value="1"/>
</dbReference>
<dbReference type="Gene3D" id="1.10.287.470">
    <property type="entry name" value="Helix hairpin bin"/>
    <property type="match status" value="2"/>
</dbReference>
<proteinExistence type="predicted"/>
<dbReference type="PANTHER" id="PTHR30438:SF2">
    <property type="entry name" value="MEMBRANE PROTEIN"/>
    <property type="match status" value="1"/>
</dbReference>
<dbReference type="InterPro" id="IPR059052">
    <property type="entry name" value="HH_YbhG-like"/>
</dbReference>
<keyword evidence="1" id="KW-0175">Coiled coil</keyword>
<dbReference type="RefSeq" id="WP_369286007.1">
    <property type="nucleotide sequence ID" value="NZ_JBFTEG010000002.1"/>
</dbReference>
<evidence type="ECO:0000256" key="1">
    <source>
        <dbReference type="SAM" id="Coils"/>
    </source>
</evidence>
<dbReference type="PANTHER" id="PTHR30438">
    <property type="entry name" value="36 KDA ANTIGEN-RELATED"/>
    <property type="match status" value="1"/>
</dbReference>
<accession>A0ABV3YPE2</accession>
<evidence type="ECO:0000259" key="2">
    <source>
        <dbReference type="Pfam" id="PF25881"/>
    </source>
</evidence>